<feature type="non-terminal residue" evidence="1">
    <location>
        <position position="1"/>
    </location>
</feature>
<gene>
    <name evidence="1" type="ORF">Tci_929126</name>
</gene>
<comment type="caution">
    <text evidence="1">The sequence shown here is derived from an EMBL/GenBank/DDBJ whole genome shotgun (WGS) entry which is preliminary data.</text>
</comment>
<organism evidence="1">
    <name type="scientific">Tanacetum cinerariifolium</name>
    <name type="common">Dalmatian daisy</name>
    <name type="synonym">Chrysanthemum cinerariifolium</name>
    <dbReference type="NCBI Taxonomy" id="118510"/>
    <lineage>
        <taxon>Eukaryota</taxon>
        <taxon>Viridiplantae</taxon>
        <taxon>Streptophyta</taxon>
        <taxon>Embryophyta</taxon>
        <taxon>Tracheophyta</taxon>
        <taxon>Spermatophyta</taxon>
        <taxon>Magnoliopsida</taxon>
        <taxon>eudicotyledons</taxon>
        <taxon>Gunneridae</taxon>
        <taxon>Pentapetalae</taxon>
        <taxon>asterids</taxon>
        <taxon>campanulids</taxon>
        <taxon>Asterales</taxon>
        <taxon>Asteraceae</taxon>
        <taxon>Asteroideae</taxon>
        <taxon>Anthemideae</taxon>
        <taxon>Anthemidinae</taxon>
        <taxon>Tanacetum</taxon>
    </lineage>
</organism>
<dbReference type="EMBL" id="BKCJ011837734">
    <property type="protein sequence ID" value="GFD57157.1"/>
    <property type="molecule type" value="Genomic_DNA"/>
</dbReference>
<protein>
    <submittedName>
        <fullName evidence="1">Uncharacterized protein</fullName>
    </submittedName>
</protein>
<name>A0A699XBV2_TANCI</name>
<evidence type="ECO:0000313" key="1">
    <source>
        <dbReference type="EMBL" id="GFD57157.1"/>
    </source>
</evidence>
<proteinExistence type="predicted"/>
<feature type="non-terminal residue" evidence="1">
    <location>
        <position position="88"/>
    </location>
</feature>
<sequence length="88" mass="9441">PPSHTMELNVLNPFGLQAGQVCDTIRIRHLPKGAPTEDVVVALPVEGYATMQDAATAAYLHAKGTGQLSAGMMAYCSFSYRDDEADAW</sequence>
<dbReference type="AlphaFoldDB" id="A0A699XBV2"/>
<reference evidence="1" key="1">
    <citation type="journal article" date="2019" name="Sci. Rep.">
        <title>Draft genome of Tanacetum cinerariifolium, the natural source of mosquito coil.</title>
        <authorList>
            <person name="Yamashiro T."/>
            <person name="Shiraishi A."/>
            <person name="Satake H."/>
            <person name="Nakayama K."/>
        </authorList>
    </citation>
    <scope>NUCLEOTIDE SEQUENCE</scope>
</reference>
<accession>A0A699XBV2</accession>